<feature type="compositionally biased region" description="Low complexity" evidence="1">
    <location>
        <begin position="557"/>
        <end position="576"/>
    </location>
</feature>
<feature type="region of interest" description="Disordered" evidence="1">
    <location>
        <begin position="557"/>
        <end position="605"/>
    </location>
</feature>
<feature type="region of interest" description="Disordered" evidence="1">
    <location>
        <begin position="781"/>
        <end position="855"/>
    </location>
</feature>
<proteinExistence type="predicted"/>
<dbReference type="RefSeq" id="WP_189634477.1">
    <property type="nucleotide sequence ID" value="NZ_BMYQ01000009.1"/>
</dbReference>
<reference evidence="2" key="2">
    <citation type="submission" date="2020-09" db="EMBL/GenBank/DDBJ databases">
        <authorList>
            <person name="Sun Q."/>
            <person name="Kim S."/>
        </authorList>
    </citation>
    <scope>NUCLEOTIDE SEQUENCE</scope>
    <source>
        <strain evidence="2">KCTC 23714</strain>
    </source>
</reference>
<feature type="compositionally biased region" description="Low complexity" evidence="1">
    <location>
        <begin position="811"/>
        <end position="828"/>
    </location>
</feature>
<dbReference type="Proteomes" id="UP000628984">
    <property type="component" value="Unassembled WGS sequence"/>
</dbReference>
<dbReference type="InterPro" id="IPR043129">
    <property type="entry name" value="ATPase_NBD"/>
</dbReference>
<dbReference type="AlphaFoldDB" id="A0A918MLE1"/>
<keyword evidence="3" id="KW-1185">Reference proteome</keyword>
<evidence type="ECO:0000313" key="3">
    <source>
        <dbReference type="Proteomes" id="UP000628984"/>
    </source>
</evidence>
<sequence length="1018" mass="104212">MKPNFALNFSHDTISLLHRTARGWLEIGATPIDAPDLGEALSYLRRSALGLAPHGVTTKLIIPDDQILYLELPAPGPTDVHRDAQIRAALEGRTPYAVEDLVFDWAGEGPVVQVAVIARETLQEAESFAQQYRFNPVSFVGLPDPASFDGEPWFGPSEAAAQLLPEGEFVERDSAPVVIISREPTSRGRTPAADDAPAAAEPTPMIAETVEEPAPATEVAEAEFPAPETIEVEPDAPEQAPVVAAEPEPAPEAPALSILSDTNLTLPEDVALYPAPPMTDAGPPPVEISAPVRPAGPEVIPPVIAGFRRPPAAKRAAPPPPVAIAVPEEVSPPAPVTPALPPEIVASQEASFVAPMPTDLPPPDLVLPADAPAAPAAPRGKLSVTSVTSHRRAPAAPLTPPQLTPAAGTARVYDPDPAEAEGDLPPPVPAAVRQARANAGAAPLAAPQRAVKDAKAAKGLGSLVTAPGIAGLRGKAAKPTKPAKAVPPEVTLVAPPPTTEGDLPFAKVRPSTRGKPRYLGLVLTGLLLLALAIIAAWSSFSASTETPAVIEATDADTAGQPAAATDPQAAPATADPVVETPAPQTDPSIEDEAAADGQPTDAPAAAPAEETIAPATPGDSGAAAPAPPAAGQDEIILSTTDTPPAAADALALVPPQAAADAPPQAPAPPPPFGTQYEFDANGLIRPTEAGIVTPEGVRLVAGPPPIVPPARPASVVEKARALAPATAEVPEAAPPAAAPYADPALEGFRPRPRPETLQVPSPPATVDDAALTIPAESQMVSLRPQPRPASVASASQAAADQQRQDEEAQRVAEAASLSATAAAEALATVPQGELGPRSPLAVPISRRPPPKPSNFDATIQTAVAAAISPQPIAPTPEPEVIPAPVAAPVPAPEPVPEPAPRRTRTPAPEPTIMPSPKDIEPGDDEQYAPAAKTDRITTSGSVAKNATFANAINLGKTNLIGVYGTPSKRYAMIRTSNGQYKKVRVGDRVDGGTVAAITESELRYQKGGRMLTLALPRG</sequence>
<evidence type="ECO:0008006" key="4">
    <source>
        <dbReference type="Google" id="ProtNLM"/>
    </source>
</evidence>
<feature type="compositionally biased region" description="Pro residues" evidence="1">
    <location>
        <begin position="871"/>
        <end position="898"/>
    </location>
</feature>
<comment type="caution">
    <text evidence="2">The sequence shown here is derived from an EMBL/GenBank/DDBJ whole genome shotgun (WGS) entry which is preliminary data.</text>
</comment>
<feature type="compositionally biased region" description="Low complexity" evidence="1">
    <location>
        <begin position="477"/>
        <end position="488"/>
    </location>
</feature>
<accession>A0A918MLE1</accession>
<evidence type="ECO:0000256" key="1">
    <source>
        <dbReference type="SAM" id="MobiDB-lite"/>
    </source>
</evidence>
<reference evidence="2" key="1">
    <citation type="journal article" date="2014" name="Int. J. Syst. Evol. Microbiol.">
        <title>Complete genome sequence of Corynebacterium casei LMG S-19264T (=DSM 44701T), isolated from a smear-ripened cheese.</title>
        <authorList>
            <consortium name="US DOE Joint Genome Institute (JGI-PGF)"/>
            <person name="Walter F."/>
            <person name="Albersmeier A."/>
            <person name="Kalinowski J."/>
            <person name="Ruckert C."/>
        </authorList>
    </citation>
    <scope>NUCLEOTIDE SEQUENCE</scope>
    <source>
        <strain evidence="2">KCTC 23714</strain>
    </source>
</reference>
<feature type="region of interest" description="Disordered" evidence="1">
    <location>
        <begin position="473"/>
        <end position="498"/>
    </location>
</feature>
<name>A0A918MLE1_9RHOB</name>
<feature type="region of interest" description="Disordered" evidence="1">
    <location>
        <begin position="870"/>
        <end position="928"/>
    </location>
</feature>
<dbReference type="EMBL" id="BMYQ01000009">
    <property type="protein sequence ID" value="GGW37699.1"/>
    <property type="molecule type" value="Genomic_DNA"/>
</dbReference>
<dbReference type="Gene3D" id="3.30.420.380">
    <property type="match status" value="1"/>
</dbReference>
<organism evidence="2 3">
    <name type="scientific">Gemmobacter lanyuensis</name>
    <dbReference type="NCBI Taxonomy" id="1054497"/>
    <lineage>
        <taxon>Bacteria</taxon>
        <taxon>Pseudomonadati</taxon>
        <taxon>Pseudomonadota</taxon>
        <taxon>Alphaproteobacteria</taxon>
        <taxon>Rhodobacterales</taxon>
        <taxon>Paracoccaceae</taxon>
        <taxon>Gemmobacter</taxon>
    </lineage>
</organism>
<evidence type="ECO:0000313" key="2">
    <source>
        <dbReference type="EMBL" id="GGW37699.1"/>
    </source>
</evidence>
<feature type="compositionally biased region" description="Low complexity" evidence="1">
    <location>
        <begin position="595"/>
        <end position="605"/>
    </location>
</feature>
<feature type="region of interest" description="Disordered" evidence="1">
    <location>
        <begin position="355"/>
        <end position="422"/>
    </location>
</feature>
<gene>
    <name evidence="2" type="ORF">GCM10011452_27690</name>
</gene>
<feature type="compositionally biased region" description="Low complexity" evidence="1">
    <location>
        <begin position="366"/>
        <end position="378"/>
    </location>
</feature>
<feature type="compositionally biased region" description="Low complexity" evidence="1">
    <location>
        <begin position="788"/>
        <end position="801"/>
    </location>
</feature>
<dbReference type="SUPFAM" id="SSF53067">
    <property type="entry name" value="Actin-like ATPase domain"/>
    <property type="match status" value="1"/>
</dbReference>
<protein>
    <recommendedName>
        <fullName evidence="4">Translation initiation factor 2</fullName>
    </recommendedName>
</protein>